<dbReference type="PANTHER" id="PTHR33726:SF3">
    <property type="entry name" value="TRANSMEMBRANE PROTEIN"/>
    <property type="match status" value="1"/>
</dbReference>
<dbReference type="AlphaFoldDB" id="A0A2I0A3R8"/>
<keyword evidence="2" id="KW-0472">Membrane</keyword>
<feature type="transmembrane region" description="Helical" evidence="2">
    <location>
        <begin position="64"/>
        <end position="86"/>
    </location>
</feature>
<evidence type="ECO:0000256" key="1">
    <source>
        <dbReference type="SAM" id="MobiDB-lite"/>
    </source>
</evidence>
<dbReference type="Proteomes" id="UP000236161">
    <property type="component" value="Unassembled WGS sequence"/>
</dbReference>
<keyword evidence="4" id="KW-1185">Reference proteome</keyword>
<accession>A0A2I0A3R8</accession>
<organism evidence="3 4">
    <name type="scientific">Apostasia shenzhenica</name>
    <dbReference type="NCBI Taxonomy" id="1088818"/>
    <lineage>
        <taxon>Eukaryota</taxon>
        <taxon>Viridiplantae</taxon>
        <taxon>Streptophyta</taxon>
        <taxon>Embryophyta</taxon>
        <taxon>Tracheophyta</taxon>
        <taxon>Spermatophyta</taxon>
        <taxon>Magnoliopsida</taxon>
        <taxon>Liliopsida</taxon>
        <taxon>Asparagales</taxon>
        <taxon>Orchidaceae</taxon>
        <taxon>Apostasioideae</taxon>
        <taxon>Apostasia</taxon>
    </lineage>
</organism>
<gene>
    <name evidence="3" type="ORF">AXF42_Ash020124</name>
</gene>
<evidence type="ECO:0000313" key="4">
    <source>
        <dbReference type="Proteomes" id="UP000236161"/>
    </source>
</evidence>
<dbReference type="EMBL" id="KZ452028">
    <property type="protein sequence ID" value="PKA50179.1"/>
    <property type="molecule type" value="Genomic_DNA"/>
</dbReference>
<dbReference type="PANTHER" id="PTHR33726">
    <property type="entry name" value="TRANSMEMBRANE PROTEIN"/>
    <property type="match status" value="1"/>
</dbReference>
<feature type="compositionally biased region" description="Pro residues" evidence="1">
    <location>
        <begin position="1"/>
        <end position="17"/>
    </location>
</feature>
<protein>
    <submittedName>
        <fullName evidence="3">Uncharacterized protein</fullName>
    </submittedName>
</protein>
<evidence type="ECO:0000313" key="3">
    <source>
        <dbReference type="EMBL" id="PKA50179.1"/>
    </source>
</evidence>
<evidence type="ECO:0000256" key="2">
    <source>
        <dbReference type="SAM" id="Phobius"/>
    </source>
</evidence>
<keyword evidence="2" id="KW-0812">Transmembrane</keyword>
<reference evidence="3 4" key="1">
    <citation type="journal article" date="2017" name="Nature">
        <title>The Apostasia genome and the evolution of orchids.</title>
        <authorList>
            <person name="Zhang G.Q."/>
            <person name="Liu K.W."/>
            <person name="Li Z."/>
            <person name="Lohaus R."/>
            <person name="Hsiao Y.Y."/>
            <person name="Niu S.C."/>
            <person name="Wang J.Y."/>
            <person name="Lin Y.C."/>
            <person name="Xu Q."/>
            <person name="Chen L.J."/>
            <person name="Yoshida K."/>
            <person name="Fujiwara S."/>
            <person name="Wang Z.W."/>
            <person name="Zhang Y.Q."/>
            <person name="Mitsuda N."/>
            <person name="Wang M."/>
            <person name="Liu G.H."/>
            <person name="Pecoraro L."/>
            <person name="Huang H.X."/>
            <person name="Xiao X.J."/>
            <person name="Lin M."/>
            <person name="Wu X.Y."/>
            <person name="Wu W.L."/>
            <person name="Chen Y.Y."/>
            <person name="Chang S.B."/>
            <person name="Sakamoto S."/>
            <person name="Ohme-Takagi M."/>
            <person name="Yagi M."/>
            <person name="Zeng S.J."/>
            <person name="Shen C.Y."/>
            <person name="Yeh C.M."/>
            <person name="Luo Y.B."/>
            <person name="Tsai W.C."/>
            <person name="Van de Peer Y."/>
            <person name="Liu Z.J."/>
        </authorList>
    </citation>
    <scope>NUCLEOTIDE SEQUENCE [LARGE SCALE GENOMIC DNA]</scope>
    <source>
        <strain evidence="4">cv. Shenzhen</strain>
        <tissue evidence="3">Stem</tissue>
    </source>
</reference>
<keyword evidence="2" id="KW-1133">Transmembrane helix</keyword>
<sequence>MDSPSRPPSPLQSPSPAPKRGWFRRLRSRRGYRWPWMTRLSSTLRYWKRIPLRFSLLHELSFRLLYVLEGVVLLATVVFFVLFCGCHL</sequence>
<dbReference type="STRING" id="1088818.A0A2I0A3R8"/>
<proteinExistence type="predicted"/>
<name>A0A2I0A3R8_9ASPA</name>
<feature type="region of interest" description="Disordered" evidence="1">
    <location>
        <begin position="1"/>
        <end position="21"/>
    </location>
</feature>